<proteinExistence type="predicted"/>
<protein>
    <submittedName>
        <fullName evidence="2">Uncharacterized protein</fullName>
    </submittedName>
</protein>
<dbReference type="RefSeq" id="WP_115330905.1">
    <property type="nucleotide sequence ID" value="NZ_CAAAHP010000001.1"/>
</dbReference>
<dbReference type="EMBL" id="UGOD01000001">
    <property type="protein sequence ID" value="STX51258.1"/>
    <property type="molecule type" value="Genomic_DNA"/>
</dbReference>
<accession>A0A378JKP9</accession>
<evidence type="ECO:0000256" key="1">
    <source>
        <dbReference type="SAM" id="MobiDB-lite"/>
    </source>
</evidence>
<evidence type="ECO:0000313" key="2">
    <source>
        <dbReference type="EMBL" id="STX51258.1"/>
    </source>
</evidence>
<name>A0A378JKP9_9GAMM</name>
<organism evidence="2 3">
    <name type="scientific">Legionella busanensis</name>
    <dbReference type="NCBI Taxonomy" id="190655"/>
    <lineage>
        <taxon>Bacteria</taxon>
        <taxon>Pseudomonadati</taxon>
        <taxon>Pseudomonadota</taxon>
        <taxon>Gammaproteobacteria</taxon>
        <taxon>Legionellales</taxon>
        <taxon>Legionellaceae</taxon>
        <taxon>Legionella</taxon>
    </lineage>
</organism>
<feature type="region of interest" description="Disordered" evidence="1">
    <location>
        <begin position="401"/>
        <end position="422"/>
    </location>
</feature>
<feature type="compositionally biased region" description="Basic and acidic residues" evidence="1">
    <location>
        <begin position="402"/>
        <end position="422"/>
    </location>
</feature>
<evidence type="ECO:0000313" key="3">
    <source>
        <dbReference type="Proteomes" id="UP000254794"/>
    </source>
</evidence>
<gene>
    <name evidence="2" type="ORF">NCTC13316_01352</name>
</gene>
<dbReference type="AlphaFoldDB" id="A0A378JKP9"/>
<reference evidence="2 3" key="1">
    <citation type="submission" date="2018-06" db="EMBL/GenBank/DDBJ databases">
        <authorList>
            <consortium name="Pathogen Informatics"/>
            <person name="Doyle S."/>
        </authorList>
    </citation>
    <scope>NUCLEOTIDE SEQUENCE [LARGE SCALE GENOMIC DNA]</scope>
    <source>
        <strain evidence="2 3">NCTC13316</strain>
    </source>
</reference>
<sequence>MTILKNENSAINKFTLGDLRDLLKIYHKSLVDKEISFTKEIESTHAFLEMLVNDLDEEENSLILFDGNADNSDQPYMLELYAIVFKQFELNFENGHDMHQGGSPLDKLYKELHDRLNMNLPYHPPFQLTKDSPHYQKNLSQNKGPIVMYRGDSRDPLQLFGLKDKDLVDNSIANKELTIRPLSSGNDVLDSPVIAVEKNIICGTKKFRTAVMYPLALNEDESKVDSETWVYLLVPDKLYDVHEHAKSFLPMAIRSNEKIYTYIQSRLRSYEIIAEEVAIENVIAAIKVKRLPTTNILSNPPKFILGEIISNPRCTLMTSIKQTAFDSLIKLKEVNEKVWQLDKPDSELRQEEKEAIQSTKAEEAFIVPSDKDYGRPRKRSIVGHFFEPKPSKEIDDLVNASQEKKENELPTEEDLQRFLRDA</sequence>
<dbReference type="OrthoDB" id="9983451at2"/>
<dbReference type="Proteomes" id="UP000254794">
    <property type="component" value="Unassembled WGS sequence"/>
</dbReference>
<keyword evidence="3" id="KW-1185">Reference proteome</keyword>